<evidence type="ECO:0000259" key="2">
    <source>
        <dbReference type="Pfam" id="PF07007"/>
    </source>
</evidence>
<organism evidence="3 4">
    <name type="scientific">Albimonas pacifica</name>
    <dbReference type="NCBI Taxonomy" id="1114924"/>
    <lineage>
        <taxon>Bacteria</taxon>
        <taxon>Pseudomonadati</taxon>
        <taxon>Pseudomonadota</taxon>
        <taxon>Alphaproteobacteria</taxon>
        <taxon>Rhodobacterales</taxon>
        <taxon>Paracoccaceae</taxon>
        <taxon>Albimonas</taxon>
    </lineage>
</organism>
<feature type="signal peptide" evidence="1">
    <location>
        <begin position="1"/>
        <end position="22"/>
    </location>
</feature>
<feature type="domain" description="Lysozyme inhibitor LprI-like N-terminal" evidence="2">
    <location>
        <begin position="62"/>
        <end position="167"/>
    </location>
</feature>
<dbReference type="Gene3D" id="1.20.1270.180">
    <property type="match status" value="1"/>
</dbReference>
<dbReference type="RefSeq" id="WP_092859625.1">
    <property type="nucleotide sequence ID" value="NZ_FOQH01000004.1"/>
</dbReference>
<reference evidence="3 4" key="1">
    <citation type="submission" date="2016-10" db="EMBL/GenBank/DDBJ databases">
        <authorList>
            <person name="de Groot N.N."/>
        </authorList>
    </citation>
    <scope>NUCLEOTIDE SEQUENCE [LARGE SCALE GENOMIC DNA]</scope>
    <source>
        <strain evidence="3 4">CGMCC 1.11030</strain>
    </source>
</reference>
<proteinExistence type="predicted"/>
<dbReference type="OrthoDB" id="7340239at2"/>
<accession>A0A1I3FKB0</accession>
<evidence type="ECO:0000256" key="1">
    <source>
        <dbReference type="SAM" id="SignalP"/>
    </source>
</evidence>
<name>A0A1I3FKB0_9RHOB</name>
<sequence>MPRAASLAIASLIALIAAPAPAAAQAAGPSAAEMRAQIERCLDAAADRAGEEACIGRTSGACMEAPGGQTTVGMAGCLGAETEAWDSLLNALWPRLKADAAESDAAESPQAAGLPTRADSLLAAQRAWIAFRDAECLHAYAQGGMGTIRTLYGASCQLEETAERALEFRAWLRAPP</sequence>
<dbReference type="Pfam" id="PF07007">
    <property type="entry name" value="LprI"/>
    <property type="match status" value="1"/>
</dbReference>
<dbReference type="InterPro" id="IPR009739">
    <property type="entry name" value="LprI-like_N"/>
</dbReference>
<gene>
    <name evidence="3" type="ORF">SAMN05216258_104338</name>
</gene>
<dbReference type="EMBL" id="FOQH01000004">
    <property type="protein sequence ID" value="SFI11606.1"/>
    <property type="molecule type" value="Genomic_DNA"/>
</dbReference>
<dbReference type="Proteomes" id="UP000199377">
    <property type="component" value="Unassembled WGS sequence"/>
</dbReference>
<evidence type="ECO:0000313" key="3">
    <source>
        <dbReference type="EMBL" id="SFI11606.1"/>
    </source>
</evidence>
<evidence type="ECO:0000313" key="4">
    <source>
        <dbReference type="Proteomes" id="UP000199377"/>
    </source>
</evidence>
<dbReference type="STRING" id="1114924.SAMN05216258_104338"/>
<keyword evidence="1" id="KW-0732">Signal</keyword>
<protein>
    <recommendedName>
        <fullName evidence="2">Lysozyme inhibitor LprI-like N-terminal domain-containing protein</fullName>
    </recommendedName>
</protein>
<feature type="chain" id="PRO_5011612553" description="Lysozyme inhibitor LprI-like N-terminal domain-containing protein" evidence="1">
    <location>
        <begin position="23"/>
        <end position="176"/>
    </location>
</feature>
<dbReference type="AlphaFoldDB" id="A0A1I3FKB0"/>
<keyword evidence="4" id="KW-1185">Reference proteome</keyword>